<proteinExistence type="predicted"/>
<evidence type="ECO:0000313" key="2">
    <source>
        <dbReference type="EMBL" id="OEU10293.1"/>
    </source>
</evidence>
<dbReference type="Proteomes" id="UP000095751">
    <property type="component" value="Unassembled WGS sequence"/>
</dbReference>
<feature type="compositionally biased region" description="Low complexity" evidence="1">
    <location>
        <begin position="122"/>
        <end position="137"/>
    </location>
</feature>
<evidence type="ECO:0000256" key="1">
    <source>
        <dbReference type="SAM" id="MobiDB-lite"/>
    </source>
</evidence>
<dbReference type="KEGG" id="fcy:FRACYDRAFT_247229"/>
<accession>A0A1E7EXP2</accession>
<dbReference type="AlphaFoldDB" id="A0A1E7EXP2"/>
<feature type="region of interest" description="Disordered" evidence="1">
    <location>
        <begin position="163"/>
        <end position="242"/>
    </location>
</feature>
<feature type="compositionally biased region" description="Low complexity" evidence="1">
    <location>
        <begin position="223"/>
        <end position="235"/>
    </location>
</feature>
<feature type="compositionally biased region" description="Basic and acidic residues" evidence="1">
    <location>
        <begin position="193"/>
        <end position="211"/>
    </location>
</feature>
<sequence>MANSTTSDEASVRDIVLFIPPTSTMTMGITDSYGSDEDDDEEKENINNNDDDAAIKINLLHEHNVDHQRSTPSPRHAAPTTPRGGGVAIDLTKNTIREVPRGGHQQPVPSRDSNSSGYRVINTNKSSNFPPSSTNSTTPPPPIISKEQARANAMTFAKRDKLRLEETRGTIHTRRNNRPSSTNNTAPVVSKQQARENAKIYAKRDQQRLQEARGTSNKRGRDTIGISTGTIPSSSMNSKILKREQARANALKYAKRDKKRLDDAKK</sequence>
<keyword evidence="3" id="KW-1185">Reference proteome</keyword>
<protein>
    <submittedName>
        <fullName evidence="2">Uncharacterized protein</fullName>
    </submittedName>
</protein>
<feature type="compositionally biased region" description="Acidic residues" evidence="1">
    <location>
        <begin position="34"/>
        <end position="43"/>
    </location>
</feature>
<evidence type="ECO:0000313" key="3">
    <source>
        <dbReference type="Proteomes" id="UP000095751"/>
    </source>
</evidence>
<feature type="compositionally biased region" description="Polar residues" evidence="1">
    <location>
        <begin position="107"/>
        <end position="117"/>
    </location>
</feature>
<organism evidence="2 3">
    <name type="scientific">Fragilariopsis cylindrus CCMP1102</name>
    <dbReference type="NCBI Taxonomy" id="635003"/>
    <lineage>
        <taxon>Eukaryota</taxon>
        <taxon>Sar</taxon>
        <taxon>Stramenopiles</taxon>
        <taxon>Ochrophyta</taxon>
        <taxon>Bacillariophyta</taxon>
        <taxon>Bacillariophyceae</taxon>
        <taxon>Bacillariophycidae</taxon>
        <taxon>Bacillariales</taxon>
        <taxon>Bacillariaceae</taxon>
        <taxon>Fragilariopsis</taxon>
    </lineage>
</organism>
<dbReference type="EMBL" id="KV784372">
    <property type="protein sequence ID" value="OEU10293.1"/>
    <property type="molecule type" value="Genomic_DNA"/>
</dbReference>
<dbReference type="InParanoid" id="A0A1E7EXP2"/>
<feature type="region of interest" description="Disordered" evidence="1">
    <location>
        <begin position="21"/>
        <end position="144"/>
    </location>
</feature>
<name>A0A1E7EXP2_9STRA</name>
<gene>
    <name evidence="2" type="ORF">FRACYDRAFT_247229</name>
</gene>
<feature type="compositionally biased region" description="Basic and acidic residues" evidence="1">
    <location>
        <begin position="59"/>
        <end position="69"/>
    </location>
</feature>
<feature type="compositionally biased region" description="Polar residues" evidence="1">
    <location>
        <begin position="21"/>
        <end position="33"/>
    </location>
</feature>
<reference evidence="2 3" key="1">
    <citation type="submission" date="2016-09" db="EMBL/GenBank/DDBJ databases">
        <title>Extensive genetic diversity and differential bi-allelic expression allows diatom success in the polar Southern Ocean.</title>
        <authorList>
            <consortium name="DOE Joint Genome Institute"/>
            <person name="Mock T."/>
            <person name="Otillar R.P."/>
            <person name="Strauss J."/>
            <person name="Dupont C."/>
            <person name="Frickenhaus S."/>
            <person name="Maumus F."/>
            <person name="Mcmullan M."/>
            <person name="Sanges R."/>
            <person name="Schmutz J."/>
            <person name="Toseland A."/>
            <person name="Valas R."/>
            <person name="Veluchamy A."/>
            <person name="Ward B.J."/>
            <person name="Allen A."/>
            <person name="Barry K."/>
            <person name="Falciatore A."/>
            <person name="Ferrante M."/>
            <person name="Fortunato A.E."/>
            <person name="Gloeckner G."/>
            <person name="Gruber A."/>
            <person name="Hipkin R."/>
            <person name="Janech M."/>
            <person name="Kroth P."/>
            <person name="Leese F."/>
            <person name="Lindquist E."/>
            <person name="Lyon B.R."/>
            <person name="Martin J."/>
            <person name="Mayer C."/>
            <person name="Parker M."/>
            <person name="Quesneville H."/>
            <person name="Raymond J."/>
            <person name="Uhlig C."/>
            <person name="Valentin K.U."/>
            <person name="Worden A.Z."/>
            <person name="Armbrust E.V."/>
            <person name="Bowler C."/>
            <person name="Green B."/>
            <person name="Moulton V."/>
            <person name="Van Oosterhout C."/>
            <person name="Grigoriev I."/>
        </authorList>
    </citation>
    <scope>NUCLEOTIDE SEQUENCE [LARGE SCALE GENOMIC DNA]</scope>
    <source>
        <strain evidence="2 3">CCMP1102</strain>
    </source>
</reference>